<feature type="region of interest" description="Disordered" evidence="11">
    <location>
        <begin position="830"/>
        <end position="854"/>
    </location>
</feature>
<dbReference type="RefSeq" id="XP_058337255.1">
    <property type="nucleotide sequence ID" value="XM_058491961.1"/>
</dbReference>
<dbReference type="FunFam" id="3.30.200.20:FF:001008">
    <property type="entry name" value="Serine/threonine-protein kinase cek1"/>
    <property type="match status" value="1"/>
</dbReference>
<dbReference type="SUPFAM" id="SSF56112">
    <property type="entry name" value="Protein kinase-like (PK-like)"/>
    <property type="match status" value="1"/>
</dbReference>
<keyword evidence="5" id="KW-0547">Nucleotide-binding</keyword>
<evidence type="ECO:0000256" key="3">
    <source>
        <dbReference type="ARBA" id="ARBA00022553"/>
    </source>
</evidence>
<feature type="region of interest" description="Disordered" evidence="11">
    <location>
        <begin position="515"/>
        <end position="559"/>
    </location>
</feature>
<evidence type="ECO:0000256" key="9">
    <source>
        <dbReference type="ARBA" id="ARBA00048679"/>
    </source>
</evidence>
<dbReference type="PROSITE" id="PS00108">
    <property type="entry name" value="PROTEIN_KINASE_ST"/>
    <property type="match status" value="1"/>
</dbReference>
<feature type="region of interest" description="Disordered" evidence="11">
    <location>
        <begin position="1768"/>
        <end position="1795"/>
    </location>
</feature>
<feature type="compositionally biased region" description="Low complexity" evidence="11">
    <location>
        <begin position="468"/>
        <end position="482"/>
    </location>
</feature>
<feature type="compositionally biased region" description="Low complexity" evidence="11">
    <location>
        <begin position="544"/>
        <end position="558"/>
    </location>
</feature>
<comment type="catalytic activity">
    <reaction evidence="9">
        <text>L-seryl-[protein] + ATP = O-phospho-L-seryl-[protein] + ADP + H(+)</text>
        <dbReference type="Rhea" id="RHEA:17989"/>
        <dbReference type="Rhea" id="RHEA-COMP:9863"/>
        <dbReference type="Rhea" id="RHEA-COMP:11604"/>
        <dbReference type="ChEBI" id="CHEBI:15378"/>
        <dbReference type="ChEBI" id="CHEBI:29999"/>
        <dbReference type="ChEBI" id="CHEBI:30616"/>
        <dbReference type="ChEBI" id="CHEBI:83421"/>
        <dbReference type="ChEBI" id="CHEBI:456216"/>
        <dbReference type="EC" id="2.7.11.1"/>
    </reaction>
</comment>
<dbReference type="EMBL" id="JARTCD010000108">
    <property type="protein sequence ID" value="KAJ8652341.1"/>
    <property type="molecule type" value="Genomic_DNA"/>
</dbReference>
<feature type="compositionally biased region" description="Low complexity" evidence="11">
    <location>
        <begin position="134"/>
        <end position="146"/>
    </location>
</feature>
<keyword evidence="16" id="KW-1185">Reference proteome</keyword>
<evidence type="ECO:0000256" key="10">
    <source>
        <dbReference type="PROSITE-ProRule" id="PRU00169"/>
    </source>
</evidence>
<feature type="compositionally biased region" description="Polar residues" evidence="11">
    <location>
        <begin position="2397"/>
        <end position="2406"/>
    </location>
</feature>
<evidence type="ECO:0000256" key="8">
    <source>
        <dbReference type="ARBA" id="ARBA00047899"/>
    </source>
</evidence>
<feature type="compositionally biased region" description="Low complexity" evidence="11">
    <location>
        <begin position="43"/>
        <end position="69"/>
    </location>
</feature>
<dbReference type="InterPro" id="IPR011009">
    <property type="entry name" value="Kinase-like_dom_sf"/>
</dbReference>
<gene>
    <name evidence="15" type="ORF">O0I10_012012</name>
</gene>
<feature type="compositionally biased region" description="Polar residues" evidence="11">
    <location>
        <begin position="2130"/>
        <end position="2141"/>
    </location>
</feature>
<name>A0AAD7XTJ8_9FUNG</name>
<dbReference type="PROSITE" id="PS50011">
    <property type="entry name" value="PROTEIN_KINASE_DOM"/>
    <property type="match status" value="1"/>
</dbReference>
<feature type="compositionally biased region" description="Polar residues" evidence="11">
    <location>
        <begin position="1121"/>
        <end position="1143"/>
    </location>
</feature>
<dbReference type="PANTHER" id="PTHR24356:SF1">
    <property type="entry name" value="SERINE_THREONINE-PROTEIN KINASE GREATWALL"/>
    <property type="match status" value="1"/>
</dbReference>
<feature type="compositionally biased region" description="Low complexity" evidence="11">
    <location>
        <begin position="520"/>
        <end position="535"/>
    </location>
</feature>
<protein>
    <recommendedName>
        <fullName evidence="1">non-specific serine/threonine protein kinase</fullName>
        <ecNumber evidence="1">2.7.11.1</ecNumber>
    </recommendedName>
</protein>
<feature type="compositionally biased region" description="Polar residues" evidence="11">
    <location>
        <begin position="391"/>
        <end position="406"/>
    </location>
</feature>
<dbReference type="GO" id="GO:0004674">
    <property type="term" value="F:protein serine/threonine kinase activity"/>
    <property type="evidence" value="ECO:0007669"/>
    <property type="project" value="UniProtKB-KW"/>
</dbReference>
<dbReference type="Proteomes" id="UP001234581">
    <property type="component" value="Unassembled WGS sequence"/>
</dbReference>
<keyword evidence="2" id="KW-0723">Serine/threonine-protein kinase</keyword>
<feature type="domain" description="AGC-kinase C-terminal" evidence="14">
    <location>
        <begin position="2265"/>
        <end position="2381"/>
    </location>
</feature>
<dbReference type="GO" id="GO:0005634">
    <property type="term" value="C:nucleus"/>
    <property type="evidence" value="ECO:0007669"/>
    <property type="project" value="TreeGrafter"/>
</dbReference>
<feature type="region of interest" description="Disordered" evidence="11">
    <location>
        <begin position="2390"/>
        <end position="2439"/>
    </location>
</feature>
<feature type="region of interest" description="Disordered" evidence="11">
    <location>
        <begin position="2108"/>
        <end position="2146"/>
    </location>
</feature>
<sequence>MESTNNDKPGDPSPPPSSSITSSNASLARRESTMTHPHASPASDPSVQSSPISTSPPTTSNTPSSSTSTKVRSVPIPQPLLLKRRTSRSSFSSSCEDSNEQPATTATTSRKQQRSSFQITPSTMHPSPTGSEASSQQQQQHQHQQSTLARKVPMEAGYSSSPGSETEPFTAAHLSASSSHQSCPRSPKQLQSSGAYSPRYASPPAGSGGKYMVKSKRASWIDGSAASSSGSTSQQQHPAVNPDGTIPPSPSTPITESLRLAKSRKGSMVDGLNITSSASSPVGSPKMMMIPKRTSTAAAAAAVDHHEQQQPDIPPMTRPSILAHKSGSISKLREARIDHLTTPTSSASSSYTDQSFMRPPPKRSSFIDNNIGDTDDMASTTSTDTHSISSLQWYGSKRQSNTSQQPGVPYHERRASSISSVVTDSSMLTDEYYSPASSPRLFQSPRGGSPTTHLERGKMSAATRYETNSGSSSPSNPSASASYTAHGSSQRASRRSSMNMLKNMSNSELAGIVSGALPNPVADTPPTASSSSSAAPPQPPPLTIPVGSNASTGTSSASPEAIKNVNTAGISAYQHSLHSLLRRQFSNKRMTNRRSMSSSVDTPPDGSGRLTSSNPEADKDVVEINLDSDDTRSTAGTAADGESHDGTFDSHHHDHHHLQTPIYPAMLLNATQSGYDFDAEHDRLSCHPLAVNASTSAPELSRWEQDEDSDYFIQCEESPSTCGQSLFETDEAYGERLYLSRTAKLKRWCSFRSKESDHHHLRSSPRPMAQLSRVKEQDRPHMPKILVTSEEIDQDADGEALHENDKLRIVNDIPWVDWLEEYRVIKDAEMERRRSTGSQPEKETPHHHHHHRSVTQRLAEWWHIVKSSAEGYTTSHHVPHVRRHSDMHWGFSKMEHHRRSSLSLEKDHSIESSTMFEKPKLRRCLTSPTENDLSAEAHKVAATQQAAPPPPPPSSTSTSRDQDMESPIAADYPDVKSATTPRISPRKTASHTTSHVAGYRFNNPVGQRSGLFGRLGKIFGINSESDDRHSSLRVQNTIRSRLQNAKDQCDLTMRSIIDDLNEYVERGLQYVEDMDEILERGVQDMSSGEENVSDTDTEYGTVVNDAAATTPTTATPVDMHYNQTTNTAQQRRSRTLPTALQDIQEQEETDDHPPPPPVDDGHYAEDASSQVNNMVTLISEDSYLPTPFILTLQDLIALAQSVMDTPLDVFLEYSGSCAELVSKIQMIGTAWDQHPEWPCREWYVKLLLSVAALNRVLDWWEAERAFWAAGQQSSPAIRPASDVDTGTTTDLESMTEGDSSTGYERQRFPTNSSSEVGSAIPSRLLASGDETTSISSGDDGERMEIMDDNADMQEAEGANSTIIMELSLGTAAVQYVSPVWLDVIGTKDAQSVMGSNVSKFLAQEDQRVFTEATEELLADDSRTVEVRFNMMTSDDDVTEMEGKGMLMYNRVTYEPSHTMWVIKPVSSRRWSLIERMQPSTSTLSSKYDQQSVNDDEKGAQAIMRNRSMSEPNLEPATADDTAMEIEEENNEEEDQQGTISREALMSLPPVLCHVCERWVVAAFFEQHSELCIEIHRTEMEVNICNDNLRDLRSHVLEVSENTKNDIAGLLEGKAAPESDTGSIKQETSDQDSIYGADSLPIEQGPTPLEEKRAELEIYTDLLSILDVALSITMPGRSDDDETMNEDEDNEQGKPHSLQSPRSKSKMVQILYWRPPAAEGGNTLSLIREVERLTRKKVDVVNRMRDHLEYNERARTDFQKTMQQEAGWSEFVPSGNDDEATTKQAQDTNIDKRIPQKRGLLSKLRLWKSKGVDRLARRHRRKQARKSSTSSTTPAPTPPPKSTRPSDPSILEAEMIETPVASPGLRPQKSKDLSTGKSPLSPLQAFIPPRPTPPSIKDFDIIKPISKGAFGSVFLAKKRSTGDYYAIKFLKKSDMIAKNQVMNVKAERMILMTQTDSPFVTKLYYTFQSKDYLYLVLEYLNGGDCSALVKVLGSLPEDWARNYLAEVTLGLQFLHDKNVIHRDLKPDNLLIDQNGHLKLTDFGLSRIGFLNRRVRDELTTANAGFGKEMAPQPTSPAPSPSGSQDDGPTTPTNNNGIYRHSYFSLLFDDDQTPSPVERQTPPPGRMGGGLSESSTPSRTNTEPPEMPFGAPGYMQAERNDTIKKAVGTPDYLAPESILGTSQDSMVDWWALGVICYEFLYGIPPFNAETPDKVFENILSRRIDWHEDVITVSPEARDFMERLMTLDPEKRLGANGAEEVKNHPFFKSINWDTLVTESPAFVPKTDDMEDTMYFDQRGATMPEDNTISNARPQLAKDEKDQVERANAIIQEQNPENVTQLQDGHQQRQNIHLSAISLNQEQDAVADEFGTFVYKNLPVLEKANEDAIRKIRHESGAAGDTSNKSSPQKSIPRRKSSTAIDAQGSFTPPALVPSSSSSTRGVKTRLSMDVMQAQQPVMEKLKSQEQRSRSASSPGERIMDRPSPPVSSESSGGTPKLKQLNCLVVDDNPISCKILETILHTLNSRCVIARNGAQAIRSAMGDVRFDIIFMDIRMPIIDGEAAARMIKSTNNSNRDTPIIAVTAYERTVQLAGAFDDILSKPVTKTVIYERLQQYCGSCCVEQPPPRPPLFAHYSSSSSLSSTKAILPE</sequence>
<dbReference type="CDD" id="cd17546">
    <property type="entry name" value="REC_hyHK_CKI1_RcsC-like"/>
    <property type="match status" value="1"/>
</dbReference>
<evidence type="ECO:0000259" key="13">
    <source>
        <dbReference type="PROSITE" id="PS50110"/>
    </source>
</evidence>
<dbReference type="Gene3D" id="3.30.200.20">
    <property type="entry name" value="Phosphorylase Kinase, domain 1"/>
    <property type="match status" value="2"/>
</dbReference>
<dbReference type="InterPro" id="IPR008271">
    <property type="entry name" value="Ser/Thr_kinase_AS"/>
</dbReference>
<feature type="region of interest" description="Disordered" evidence="11">
    <location>
        <begin position="588"/>
        <end position="656"/>
    </location>
</feature>
<feature type="region of interest" description="Disordered" evidence="11">
    <location>
        <begin position="940"/>
        <end position="992"/>
    </location>
</feature>
<feature type="region of interest" description="Disordered" evidence="11">
    <location>
        <begin position="1673"/>
        <end position="1704"/>
    </location>
</feature>
<comment type="catalytic activity">
    <reaction evidence="8">
        <text>L-threonyl-[protein] + ATP = O-phospho-L-threonyl-[protein] + ADP + H(+)</text>
        <dbReference type="Rhea" id="RHEA:46608"/>
        <dbReference type="Rhea" id="RHEA-COMP:11060"/>
        <dbReference type="Rhea" id="RHEA-COMP:11605"/>
        <dbReference type="ChEBI" id="CHEBI:15378"/>
        <dbReference type="ChEBI" id="CHEBI:30013"/>
        <dbReference type="ChEBI" id="CHEBI:30616"/>
        <dbReference type="ChEBI" id="CHEBI:61977"/>
        <dbReference type="ChEBI" id="CHEBI:456216"/>
        <dbReference type="EC" id="2.7.11.1"/>
    </reaction>
</comment>
<keyword evidence="3 10" id="KW-0597">Phosphoprotein</keyword>
<evidence type="ECO:0000313" key="16">
    <source>
        <dbReference type="Proteomes" id="UP001234581"/>
    </source>
</evidence>
<dbReference type="FunFam" id="1.10.510.10:FF:000340">
    <property type="entry name" value="Serine threonine protein kinase"/>
    <property type="match status" value="1"/>
</dbReference>
<dbReference type="CDD" id="cd05611">
    <property type="entry name" value="STKc_Rim15_like"/>
    <property type="match status" value="1"/>
</dbReference>
<feature type="region of interest" description="Disordered" evidence="11">
    <location>
        <begin position="336"/>
        <end position="497"/>
    </location>
</feature>
<feature type="compositionally biased region" description="Low complexity" evidence="11">
    <location>
        <begin position="416"/>
        <end position="426"/>
    </location>
</feature>
<feature type="domain" description="Response regulatory" evidence="13">
    <location>
        <begin position="2498"/>
        <end position="2612"/>
    </location>
</feature>
<keyword evidence="4" id="KW-0808">Transferase</keyword>
<feature type="compositionally biased region" description="Polar residues" evidence="11">
    <location>
        <begin position="2085"/>
        <end position="2094"/>
    </location>
</feature>
<dbReference type="PROSITE" id="PS51285">
    <property type="entry name" value="AGC_KINASE_CTER"/>
    <property type="match status" value="1"/>
</dbReference>
<evidence type="ECO:0000256" key="2">
    <source>
        <dbReference type="ARBA" id="ARBA00022527"/>
    </source>
</evidence>
<dbReference type="EC" id="2.7.11.1" evidence="1"/>
<feature type="compositionally biased region" description="Low complexity" evidence="11">
    <location>
        <begin position="171"/>
        <end position="182"/>
    </location>
</feature>
<proteinExistence type="predicted"/>
<dbReference type="GO" id="GO:1901992">
    <property type="term" value="P:positive regulation of mitotic cell cycle phase transition"/>
    <property type="evidence" value="ECO:0007669"/>
    <property type="project" value="UniProtKB-ARBA"/>
</dbReference>
<feature type="compositionally biased region" description="Low complexity" evidence="11">
    <location>
        <begin position="341"/>
        <end position="355"/>
    </location>
</feature>
<feature type="region of interest" description="Disordered" evidence="11">
    <location>
        <begin position="757"/>
        <end position="778"/>
    </location>
</feature>
<evidence type="ECO:0000256" key="7">
    <source>
        <dbReference type="ARBA" id="ARBA00022840"/>
    </source>
</evidence>
<feature type="domain" description="Protein kinase" evidence="12">
    <location>
        <begin position="1898"/>
        <end position="2264"/>
    </location>
</feature>
<dbReference type="GO" id="GO:0000160">
    <property type="term" value="P:phosphorelay signal transduction system"/>
    <property type="evidence" value="ECO:0007669"/>
    <property type="project" value="InterPro"/>
</dbReference>
<feature type="compositionally biased region" description="Low complexity" evidence="11">
    <location>
        <begin position="223"/>
        <end position="236"/>
    </location>
</feature>
<feature type="compositionally biased region" description="Polar residues" evidence="11">
    <location>
        <begin position="1284"/>
        <end position="1316"/>
    </location>
</feature>
<evidence type="ECO:0000256" key="5">
    <source>
        <dbReference type="ARBA" id="ARBA00022741"/>
    </source>
</evidence>
<dbReference type="PROSITE" id="PS50110">
    <property type="entry name" value="RESPONSE_REGULATORY"/>
    <property type="match status" value="1"/>
</dbReference>
<evidence type="ECO:0000256" key="11">
    <source>
        <dbReference type="SAM" id="MobiDB-lite"/>
    </source>
</evidence>
<comment type="caution">
    <text evidence="15">The sequence shown here is derived from an EMBL/GenBank/DDBJ whole genome shotgun (WGS) entry which is preliminary data.</text>
</comment>
<feature type="compositionally biased region" description="Acidic residues" evidence="11">
    <location>
        <begin position="1678"/>
        <end position="1689"/>
    </location>
</feature>
<dbReference type="InterPro" id="IPR000961">
    <property type="entry name" value="AGC-kinase_C"/>
</dbReference>
<feature type="compositionally biased region" description="Basic and acidic residues" evidence="11">
    <location>
        <begin position="830"/>
        <end position="844"/>
    </location>
</feature>
<feature type="compositionally biased region" description="Polar residues" evidence="11">
    <location>
        <begin position="2414"/>
        <end position="2423"/>
    </location>
</feature>
<evidence type="ECO:0000256" key="1">
    <source>
        <dbReference type="ARBA" id="ARBA00012513"/>
    </source>
</evidence>
<dbReference type="SMART" id="SM00448">
    <property type="entry name" value="REC"/>
    <property type="match status" value="1"/>
</dbReference>
<feature type="compositionally biased region" description="Basic residues" evidence="11">
    <location>
        <begin position="1815"/>
        <end position="1824"/>
    </location>
</feature>
<dbReference type="SUPFAM" id="SSF52172">
    <property type="entry name" value="CheY-like"/>
    <property type="match status" value="1"/>
</dbReference>
<feature type="compositionally biased region" description="Low complexity" evidence="11">
    <location>
        <begin position="377"/>
        <end position="390"/>
    </location>
</feature>
<reference evidence="15 16" key="1">
    <citation type="submission" date="2023-03" db="EMBL/GenBank/DDBJ databases">
        <title>Genome sequence of Lichtheimia ornata CBS 291.66.</title>
        <authorList>
            <person name="Mohabir J.T."/>
            <person name="Shea T.P."/>
            <person name="Kurbessoian T."/>
            <person name="Berby B."/>
            <person name="Fontaine J."/>
            <person name="Livny J."/>
            <person name="Gnirke A."/>
            <person name="Stajich J.E."/>
            <person name="Cuomo C.A."/>
        </authorList>
    </citation>
    <scope>NUCLEOTIDE SEQUENCE [LARGE SCALE GENOMIC DNA]</scope>
    <source>
        <strain evidence="15">CBS 291.66</strain>
    </source>
</reference>
<feature type="region of interest" description="Disordered" evidence="11">
    <location>
        <begin position="2061"/>
        <end position="2094"/>
    </location>
</feature>
<dbReference type="Gene3D" id="3.40.50.2300">
    <property type="match status" value="1"/>
</dbReference>
<dbReference type="GeneID" id="83219401"/>
<feature type="compositionally biased region" description="Polar residues" evidence="11">
    <location>
        <begin position="100"/>
        <end position="133"/>
    </location>
</feature>
<keyword evidence="7" id="KW-0067">ATP-binding</keyword>
<feature type="compositionally biased region" description="Basic and acidic residues" evidence="11">
    <location>
        <begin position="641"/>
        <end position="652"/>
    </location>
</feature>
<evidence type="ECO:0000256" key="6">
    <source>
        <dbReference type="ARBA" id="ARBA00022777"/>
    </source>
</evidence>
<accession>A0AAD7XTJ8</accession>
<dbReference type="SMART" id="SM00220">
    <property type="entry name" value="S_TKc"/>
    <property type="match status" value="1"/>
</dbReference>
<evidence type="ECO:0000256" key="4">
    <source>
        <dbReference type="ARBA" id="ARBA00022679"/>
    </source>
</evidence>
<evidence type="ECO:0000313" key="15">
    <source>
        <dbReference type="EMBL" id="KAJ8652341.1"/>
    </source>
</evidence>
<feature type="region of interest" description="Disordered" evidence="11">
    <location>
        <begin position="1110"/>
        <end position="1165"/>
    </location>
</feature>
<keyword evidence="6" id="KW-0418">Kinase</keyword>
<feature type="compositionally biased region" description="Basic and acidic residues" evidence="11">
    <location>
        <begin position="2456"/>
        <end position="2465"/>
    </location>
</feature>
<evidence type="ECO:0000259" key="14">
    <source>
        <dbReference type="PROSITE" id="PS51285"/>
    </source>
</evidence>
<feature type="compositionally biased region" description="Polar residues" evidence="11">
    <location>
        <begin position="273"/>
        <end position="282"/>
    </location>
</feature>
<evidence type="ECO:0000259" key="12">
    <source>
        <dbReference type="PROSITE" id="PS50011"/>
    </source>
</evidence>
<feature type="compositionally biased region" description="Polar residues" evidence="11">
    <location>
        <begin position="588"/>
        <end position="601"/>
    </location>
</feature>
<dbReference type="InterPro" id="IPR011006">
    <property type="entry name" value="CheY-like_superfamily"/>
</dbReference>
<feature type="region of interest" description="Disordered" evidence="11">
    <location>
        <begin position="2454"/>
        <end position="2491"/>
    </location>
</feature>
<organism evidence="15 16">
    <name type="scientific">Lichtheimia ornata</name>
    <dbReference type="NCBI Taxonomy" id="688661"/>
    <lineage>
        <taxon>Eukaryota</taxon>
        <taxon>Fungi</taxon>
        <taxon>Fungi incertae sedis</taxon>
        <taxon>Mucoromycota</taxon>
        <taxon>Mucoromycotina</taxon>
        <taxon>Mucoromycetes</taxon>
        <taxon>Mucorales</taxon>
        <taxon>Lichtheimiaceae</taxon>
        <taxon>Lichtheimia</taxon>
    </lineage>
</organism>
<dbReference type="Pfam" id="PF00072">
    <property type="entry name" value="Response_reg"/>
    <property type="match status" value="1"/>
</dbReference>
<feature type="region of interest" description="Disordered" evidence="11">
    <location>
        <begin position="1610"/>
        <end position="1645"/>
    </location>
</feature>
<dbReference type="InterPro" id="IPR000719">
    <property type="entry name" value="Prot_kinase_dom"/>
</dbReference>
<feature type="region of interest" description="Disordered" evidence="11">
    <location>
        <begin position="1811"/>
        <end position="1888"/>
    </location>
</feature>
<feature type="region of interest" description="Disordered" evidence="11">
    <location>
        <begin position="1276"/>
        <end position="1322"/>
    </location>
</feature>
<dbReference type="InterPro" id="IPR050236">
    <property type="entry name" value="Ser_Thr_kinase_AGC"/>
</dbReference>
<dbReference type="Pfam" id="PF00069">
    <property type="entry name" value="Pkinase"/>
    <property type="match status" value="2"/>
</dbReference>
<dbReference type="PANTHER" id="PTHR24356">
    <property type="entry name" value="SERINE/THREONINE-PROTEIN KINASE"/>
    <property type="match status" value="1"/>
</dbReference>
<feature type="modified residue" description="4-aspartylphosphate" evidence="10">
    <location>
        <position position="2548"/>
    </location>
</feature>
<feature type="compositionally biased region" description="Basic residues" evidence="11">
    <location>
        <begin position="845"/>
        <end position="854"/>
    </location>
</feature>
<dbReference type="GO" id="GO:0005524">
    <property type="term" value="F:ATP binding"/>
    <property type="evidence" value="ECO:0007669"/>
    <property type="project" value="UniProtKB-KW"/>
</dbReference>
<dbReference type="Gene3D" id="1.10.510.10">
    <property type="entry name" value="Transferase(Phosphotransferase) domain 1"/>
    <property type="match status" value="2"/>
</dbReference>
<dbReference type="GO" id="GO:0005737">
    <property type="term" value="C:cytoplasm"/>
    <property type="evidence" value="ECO:0007669"/>
    <property type="project" value="TreeGrafter"/>
</dbReference>
<dbReference type="Gene3D" id="3.30.450.20">
    <property type="entry name" value="PAS domain"/>
    <property type="match status" value="1"/>
</dbReference>
<feature type="region of interest" description="Disordered" evidence="11">
    <location>
        <begin position="1"/>
        <end position="321"/>
    </location>
</feature>
<dbReference type="InterPro" id="IPR001789">
    <property type="entry name" value="Sig_transdc_resp-reg_receiver"/>
</dbReference>